<dbReference type="AlphaFoldDB" id="A0A8J4SID2"/>
<gene>
    <name evidence="1" type="ORF">PHET_12249</name>
</gene>
<name>A0A8J4SID2_9TREM</name>
<dbReference type="EMBL" id="LUCH01020988">
    <property type="protein sequence ID" value="KAF5394110.1"/>
    <property type="molecule type" value="Genomic_DNA"/>
</dbReference>
<dbReference type="Proteomes" id="UP000748531">
    <property type="component" value="Unassembled WGS sequence"/>
</dbReference>
<evidence type="ECO:0000313" key="1">
    <source>
        <dbReference type="EMBL" id="KAF5394110.1"/>
    </source>
</evidence>
<proteinExistence type="predicted"/>
<dbReference type="Gene3D" id="3.30.540.10">
    <property type="entry name" value="Fructose-1,6-Bisphosphatase, subunit A, domain 1"/>
    <property type="match status" value="1"/>
</dbReference>
<protein>
    <submittedName>
        <fullName evidence="1">Uncharacterized protein</fullName>
    </submittedName>
</protein>
<sequence length="127" mass="14294">MAHPGSSSVAHFLETVVLCSEKAATIARLIRTHSLFDTLIQRKCAKEANARFDIDLKTLADVLIQEGIRYDLEKMVGYVDPFLLDVVFAVWFEVTDILLCTSIHDLDPPPNLSASEPLLPFNRWSCF</sequence>
<keyword evidence="2" id="KW-1185">Reference proteome</keyword>
<reference evidence="1" key="1">
    <citation type="submission" date="2019-05" db="EMBL/GenBank/DDBJ databases">
        <title>Annotation for the trematode Paragonimus heterotremus.</title>
        <authorList>
            <person name="Choi Y.-J."/>
        </authorList>
    </citation>
    <scope>NUCLEOTIDE SEQUENCE</scope>
    <source>
        <strain evidence="1">LC</strain>
    </source>
</reference>
<organism evidence="1 2">
    <name type="scientific">Paragonimus heterotremus</name>
    <dbReference type="NCBI Taxonomy" id="100268"/>
    <lineage>
        <taxon>Eukaryota</taxon>
        <taxon>Metazoa</taxon>
        <taxon>Spiralia</taxon>
        <taxon>Lophotrochozoa</taxon>
        <taxon>Platyhelminthes</taxon>
        <taxon>Trematoda</taxon>
        <taxon>Digenea</taxon>
        <taxon>Plagiorchiida</taxon>
        <taxon>Troglotremata</taxon>
        <taxon>Troglotrematidae</taxon>
        <taxon>Paragonimus</taxon>
    </lineage>
</organism>
<comment type="caution">
    <text evidence="1">The sequence shown here is derived from an EMBL/GenBank/DDBJ whole genome shotgun (WGS) entry which is preliminary data.</text>
</comment>
<dbReference type="OrthoDB" id="9977309at2759"/>
<accession>A0A8J4SID2</accession>
<evidence type="ECO:0000313" key="2">
    <source>
        <dbReference type="Proteomes" id="UP000748531"/>
    </source>
</evidence>